<protein>
    <submittedName>
        <fullName evidence="1">Uncharacterized protein</fullName>
    </submittedName>
</protein>
<keyword evidence="2" id="KW-1185">Reference proteome</keyword>
<gene>
    <name evidence="1" type="ORF">C4H11_02430</name>
</gene>
<dbReference type="RefSeq" id="WP_106040344.1">
    <property type="nucleotide sequence ID" value="NZ_CALHZC010000066.1"/>
</dbReference>
<organism evidence="1 2">
    <name type="scientific">Bacteroides zoogleoformans</name>
    <dbReference type="NCBI Taxonomy" id="28119"/>
    <lineage>
        <taxon>Bacteria</taxon>
        <taxon>Pseudomonadati</taxon>
        <taxon>Bacteroidota</taxon>
        <taxon>Bacteroidia</taxon>
        <taxon>Bacteroidales</taxon>
        <taxon>Bacteroidaceae</taxon>
        <taxon>Bacteroides</taxon>
    </lineage>
</organism>
<name>A0ABM6T5Q8_9BACE</name>
<dbReference type="Proteomes" id="UP000238304">
    <property type="component" value="Chromosome"/>
</dbReference>
<sequence length="83" mass="9590">MDDTILIKYLQGECNDEECCQVETWYEASLDNQKLLEQLYYVLFVGECVAEISAINTETSLSKFKSVLRKEERLTYTKGSLHA</sequence>
<evidence type="ECO:0000313" key="1">
    <source>
        <dbReference type="EMBL" id="AVM51962.1"/>
    </source>
</evidence>
<proteinExistence type="predicted"/>
<evidence type="ECO:0000313" key="2">
    <source>
        <dbReference type="Proteomes" id="UP000238304"/>
    </source>
</evidence>
<accession>A0ABM6T5Q8</accession>
<dbReference type="EMBL" id="CP027231">
    <property type="protein sequence ID" value="AVM51962.1"/>
    <property type="molecule type" value="Genomic_DNA"/>
</dbReference>
<reference evidence="1 2" key="1">
    <citation type="submission" date="2018-02" db="EMBL/GenBank/DDBJ databases">
        <authorList>
            <person name="Holder M.E."/>
            <person name="Ajami N.J."/>
            <person name="Petrosino J.F."/>
        </authorList>
    </citation>
    <scope>NUCLEOTIDE SEQUENCE [LARGE SCALE GENOMIC DNA]</scope>
    <source>
        <strain evidence="1 2">ATCC 33285</strain>
    </source>
</reference>